<sequence length="428" mass="46813">MSQFTNQLLRTMSLALLLIGTCADFAMAQQRSPAPDIEQGDPLTVSARNGLNIRMQPNAARIGAIPHGRQVYAVGGPRLHPTGSDGMQYWLPVRYQNESNEWMTGWVYLRHVSPTETPEESESLAAKNRQTLITADDDGVKNTLSQAALTRAQVDSIDRTKPMQLTINVRTRARFRADPSLSGTILGRLTNNTNVEIIGRPQGEWIPIRVSGTNKVGWVHVSLLEAATAPLNPLELAEQHTDSSEHADELIEEYARRVRAQDTEAGVAGQCSSCQGSPAALEPIAVDEPYILPLTRNTYRVSSGYGNRRHPRTGRWRMHHGIDYAAPRGTNVMAVRSGRVVSIQNTCRVGRSSCGRGYGNHVLIDHGNGMTSLYAHLSEVSVAAGTPIRQGQVIGKVGSTGISTGNHLHLEIRQNGRSVNPTRYLPSR</sequence>
<evidence type="ECO:0000313" key="4">
    <source>
        <dbReference type="EMBL" id="AGH95396.1"/>
    </source>
</evidence>
<evidence type="ECO:0000256" key="1">
    <source>
        <dbReference type="SAM" id="SignalP"/>
    </source>
</evidence>
<accession>M4VBJ5</accession>
<dbReference type="eggNOG" id="COG0739">
    <property type="taxonomic scope" value="Bacteria"/>
</dbReference>
<dbReference type="Gene3D" id="2.70.70.10">
    <property type="entry name" value="Glucose Permease (Domain IIA)"/>
    <property type="match status" value="1"/>
</dbReference>
<dbReference type="RefSeq" id="WP_015469886.1">
    <property type="nucleotide sequence ID" value="NC_020813.1"/>
</dbReference>
<dbReference type="Proteomes" id="UP000012040">
    <property type="component" value="Chromosome"/>
</dbReference>
<organism evidence="4 5">
    <name type="scientific">Pseudobdellovibrio exovorus JSS</name>
    <dbReference type="NCBI Taxonomy" id="1184267"/>
    <lineage>
        <taxon>Bacteria</taxon>
        <taxon>Pseudomonadati</taxon>
        <taxon>Bdellovibrionota</taxon>
        <taxon>Bdellovibrionia</taxon>
        <taxon>Bdellovibrionales</taxon>
        <taxon>Pseudobdellovibrionaceae</taxon>
        <taxon>Pseudobdellovibrio</taxon>
    </lineage>
</organism>
<dbReference type="PATRIC" id="fig|1184267.3.peg.1194"/>
<dbReference type="KEGG" id="bex:A11Q_1180"/>
<dbReference type="GO" id="GO:0004222">
    <property type="term" value="F:metalloendopeptidase activity"/>
    <property type="evidence" value="ECO:0007669"/>
    <property type="project" value="TreeGrafter"/>
</dbReference>
<evidence type="ECO:0008006" key="6">
    <source>
        <dbReference type="Google" id="ProtNLM"/>
    </source>
</evidence>
<protein>
    <recommendedName>
        <fullName evidence="6">Peptidase M23 domain-containing protein</fullName>
    </recommendedName>
</protein>
<reference evidence="4 5" key="1">
    <citation type="journal article" date="2013" name="ISME J.">
        <title>By their genes ye shall know them: genomic signatures of predatory bacteria.</title>
        <authorList>
            <person name="Pasternak Z."/>
            <person name="Pietrokovski S."/>
            <person name="Rotem O."/>
            <person name="Gophna U."/>
            <person name="Lurie-Weinberger M.N."/>
            <person name="Jurkevitch E."/>
        </authorList>
    </citation>
    <scope>NUCLEOTIDE SEQUENCE [LARGE SCALE GENOMIC DNA]</scope>
    <source>
        <strain evidence="4 5">JSS</strain>
    </source>
</reference>
<keyword evidence="1" id="KW-0732">Signal</keyword>
<feature type="domain" description="SH3b" evidence="3">
    <location>
        <begin position="173"/>
        <end position="224"/>
    </location>
</feature>
<dbReference type="STRING" id="1184267.A11Q_1180"/>
<dbReference type="EMBL" id="CP003537">
    <property type="protein sequence ID" value="AGH95396.1"/>
    <property type="molecule type" value="Genomic_DNA"/>
</dbReference>
<dbReference type="InterPro" id="IPR003646">
    <property type="entry name" value="SH3-like_bac-type"/>
</dbReference>
<dbReference type="InterPro" id="IPR016047">
    <property type="entry name" value="M23ase_b-sheet_dom"/>
</dbReference>
<dbReference type="InterPro" id="IPR050570">
    <property type="entry name" value="Cell_wall_metabolism_enzyme"/>
</dbReference>
<dbReference type="PANTHER" id="PTHR21666:SF270">
    <property type="entry name" value="MUREIN HYDROLASE ACTIVATOR ENVC"/>
    <property type="match status" value="1"/>
</dbReference>
<dbReference type="SUPFAM" id="SSF51261">
    <property type="entry name" value="Duplicated hybrid motif"/>
    <property type="match status" value="1"/>
</dbReference>
<proteinExistence type="predicted"/>
<feature type="chain" id="PRO_5004060150" description="Peptidase M23 domain-containing protein" evidence="1">
    <location>
        <begin position="29"/>
        <end position="428"/>
    </location>
</feature>
<feature type="signal peptide" evidence="1">
    <location>
        <begin position="1"/>
        <end position="28"/>
    </location>
</feature>
<evidence type="ECO:0000313" key="5">
    <source>
        <dbReference type="Proteomes" id="UP000012040"/>
    </source>
</evidence>
<dbReference type="PANTHER" id="PTHR21666">
    <property type="entry name" value="PEPTIDASE-RELATED"/>
    <property type="match status" value="1"/>
</dbReference>
<dbReference type="Pfam" id="PF08239">
    <property type="entry name" value="SH3_3"/>
    <property type="match status" value="1"/>
</dbReference>
<gene>
    <name evidence="4" type="ORF">A11Q_1180</name>
</gene>
<evidence type="ECO:0000259" key="3">
    <source>
        <dbReference type="Pfam" id="PF08239"/>
    </source>
</evidence>
<evidence type="ECO:0000259" key="2">
    <source>
        <dbReference type="Pfam" id="PF01551"/>
    </source>
</evidence>
<dbReference type="Pfam" id="PF01551">
    <property type="entry name" value="Peptidase_M23"/>
    <property type="match status" value="1"/>
</dbReference>
<name>M4VBJ5_9BACT</name>
<dbReference type="InterPro" id="IPR011055">
    <property type="entry name" value="Dup_hybrid_motif"/>
</dbReference>
<dbReference type="CDD" id="cd12797">
    <property type="entry name" value="M23_peptidase"/>
    <property type="match status" value="1"/>
</dbReference>
<dbReference type="AlphaFoldDB" id="M4VBJ5"/>
<keyword evidence="5" id="KW-1185">Reference proteome</keyword>
<dbReference type="HOGENOM" id="CLU_640419_0_0_7"/>
<dbReference type="OrthoDB" id="9809488at2"/>
<dbReference type="Gene3D" id="2.30.30.40">
    <property type="entry name" value="SH3 Domains"/>
    <property type="match status" value="2"/>
</dbReference>
<feature type="domain" description="M23ase beta-sheet core" evidence="2">
    <location>
        <begin position="317"/>
        <end position="421"/>
    </location>
</feature>